<organism evidence="2 3">
    <name type="scientific">Reticulomyxa filosa</name>
    <dbReference type="NCBI Taxonomy" id="46433"/>
    <lineage>
        <taxon>Eukaryota</taxon>
        <taxon>Sar</taxon>
        <taxon>Rhizaria</taxon>
        <taxon>Retaria</taxon>
        <taxon>Foraminifera</taxon>
        <taxon>Monothalamids</taxon>
        <taxon>Reticulomyxidae</taxon>
        <taxon>Reticulomyxa</taxon>
    </lineage>
</organism>
<keyword evidence="3" id="KW-1185">Reference proteome</keyword>
<proteinExistence type="predicted"/>
<sequence>MKQPQRYSSSITQSKSDYMDENDGAVTPPAEDESKPRLGWGDSGNNVTALARQSDGMMEYIKPQGFAEVDTSAQKSMLRMEAYTSIDPNEPVAYSEYGAHVAASFHRMDVSFDDDADDAVAMPGTRHIGSVHAYNDKEDDYVRPDVLKRLDELPKTNQILRETKRKQRVCIHFFFFFF</sequence>
<dbReference type="EMBL" id="ASPP01046982">
    <property type="protein sequence ID" value="ETN98330.1"/>
    <property type="molecule type" value="Genomic_DNA"/>
</dbReference>
<dbReference type="AlphaFoldDB" id="X6LAF0"/>
<evidence type="ECO:0000256" key="1">
    <source>
        <dbReference type="SAM" id="MobiDB-lite"/>
    </source>
</evidence>
<reference evidence="2 3" key="1">
    <citation type="journal article" date="2013" name="Curr. Biol.">
        <title>The Genome of the Foraminiferan Reticulomyxa filosa.</title>
        <authorList>
            <person name="Glockner G."/>
            <person name="Hulsmann N."/>
            <person name="Schleicher M."/>
            <person name="Noegel A.A."/>
            <person name="Eichinger L."/>
            <person name="Gallinger C."/>
            <person name="Pawlowski J."/>
            <person name="Sierra R."/>
            <person name="Euteneuer U."/>
            <person name="Pillet L."/>
            <person name="Moustafa A."/>
            <person name="Platzer M."/>
            <person name="Groth M."/>
            <person name="Szafranski K."/>
            <person name="Schliwa M."/>
        </authorList>
    </citation>
    <scope>NUCLEOTIDE SEQUENCE [LARGE SCALE GENOMIC DNA]</scope>
</reference>
<protein>
    <submittedName>
        <fullName evidence="2">Uncharacterized protein</fullName>
    </submittedName>
</protein>
<name>X6LAF0_RETFI</name>
<feature type="region of interest" description="Disordered" evidence="1">
    <location>
        <begin position="1"/>
        <end position="47"/>
    </location>
</feature>
<dbReference type="Proteomes" id="UP000023152">
    <property type="component" value="Unassembled WGS sequence"/>
</dbReference>
<evidence type="ECO:0000313" key="2">
    <source>
        <dbReference type="EMBL" id="ETN98330.1"/>
    </source>
</evidence>
<gene>
    <name evidence="2" type="ORF">RFI_39180</name>
</gene>
<feature type="compositionally biased region" description="Polar residues" evidence="1">
    <location>
        <begin position="1"/>
        <end position="16"/>
    </location>
</feature>
<comment type="caution">
    <text evidence="2">The sequence shown here is derived from an EMBL/GenBank/DDBJ whole genome shotgun (WGS) entry which is preliminary data.</text>
</comment>
<accession>X6LAF0</accession>
<evidence type="ECO:0000313" key="3">
    <source>
        <dbReference type="Proteomes" id="UP000023152"/>
    </source>
</evidence>